<comment type="caution">
    <text evidence="1">The sequence shown here is derived from an EMBL/GenBank/DDBJ whole genome shotgun (WGS) entry which is preliminary data.</text>
</comment>
<keyword evidence="2" id="KW-1185">Reference proteome</keyword>
<sequence length="55" mass="6306">MVKNNSNTIFIAIEEYQALESPSPLVHKILIFNLFLVLISYYQPLNNPASSSLFY</sequence>
<organism evidence="1 2">
    <name type="scientific">Candidatus Liberibacter solanacearum</name>
    <dbReference type="NCBI Taxonomy" id="556287"/>
    <lineage>
        <taxon>Bacteria</taxon>
        <taxon>Pseudomonadati</taxon>
        <taxon>Pseudomonadota</taxon>
        <taxon>Alphaproteobacteria</taxon>
        <taxon>Hyphomicrobiales</taxon>
        <taxon>Rhizobiaceae</taxon>
        <taxon>Liberibacter</taxon>
    </lineage>
</organism>
<reference evidence="1 2" key="1">
    <citation type="journal article" date="2015" name="Phytopathology">
        <title>Genomes of Candidatus Liberibacter solanacearum haplotype A from New Zealand and the USA suggest significant genome plasticity in the species.</title>
        <authorList>
            <person name="Thompson S.M."/>
            <person name="Johnson C.P."/>
            <person name="Lu A.Y."/>
            <person name="Frampton R.A."/>
            <person name="Sullivan K.L."/>
            <person name="Fiers M.W."/>
            <person name="Crowhurst R.N."/>
            <person name="Pitman A.R."/>
            <person name="Scott I."/>
            <person name="Gudmestad N.C."/>
            <person name="Smith G.R."/>
        </authorList>
    </citation>
    <scope>NUCLEOTIDE SEQUENCE [LARGE SCALE GENOMIC DNA]</scope>
    <source>
        <strain evidence="1 2">LsoNZ1</strain>
    </source>
</reference>
<evidence type="ECO:0000313" key="1">
    <source>
        <dbReference type="EMBL" id="KJZ82612.1"/>
    </source>
</evidence>
<evidence type="ECO:0000313" key="2">
    <source>
        <dbReference type="Proteomes" id="UP000033731"/>
    </source>
</evidence>
<gene>
    <name evidence="1" type="ORF">DJ66_0221</name>
</gene>
<dbReference type="EMBL" id="JMTK01000001">
    <property type="protein sequence ID" value="KJZ82612.1"/>
    <property type="molecule type" value="Genomic_DNA"/>
</dbReference>
<dbReference type="AlphaFoldDB" id="A0A0F4VPK7"/>
<dbReference type="PATRIC" id="fig|556287.9.peg.234"/>
<proteinExistence type="predicted"/>
<accession>A0A0F4VPK7</accession>
<dbReference type="Proteomes" id="UP000033731">
    <property type="component" value="Unassembled WGS sequence"/>
</dbReference>
<name>A0A0F4VPK7_9HYPH</name>
<protein>
    <submittedName>
        <fullName evidence="1">Uncharacterized protein</fullName>
    </submittedName>
</protein>